<reference evidence="1 2" key="1">
    <citation type="journal article" date="2018" name="Biotechnol. Adv.">
        <title>Improved genomic resources and new bioinformatic workflow for the carcinogenic parasite Clonorchis sinensis: Biotechnological implications.</title>
        <authorList>
            <person name="Wang D."/>
            <person name="Korhonen P.K."/>
            <person name="Gasser R.B."/>
            <person name="Young N.D."/>
        </authorList>
    </citation>
    <scope>NUCLEOTIDE SEQUENCE [LARGE SCALE GENOMIC DNA]</scope>
    <source>
        <strain evidence="1">Cs-k2</strain>
    </source>
</reference>
<protein>
    <submittedName>
        <fullName evidence="1">Uncharacterized protein</fullName>
    </submittedName>
</protein>
<dbReference type="Proteomes" id="UP000286415">
    <property type="component" value="Unassembled WGS sequence"/>
</dbReference>
<reference evidence="1 2" key="2">
    <citation type="journal article" date="2021" name="Genomics">
        <title>High-quality reference genome for Clonorchis sinensis.</title>
        <authorList>
            <person name="Young N.D."/>
            <person name="Stroehlein A.J."/>
            <person name="Kinkar L."/>
            <person name="Wang T."/>
            <person name="Sohn W.M."/>
            <person name="Chang B.C.H."/>
            <person name="Kaur P."/>
            <person name="Weisz D."/>
            <person name="Dudchenko O."/>
            <person name="Aiden E.L."/>
            <person name="Korhonen P.K."/>
            <person name="Gasser R.B."/>
        </authorList>
    </citation>
    <scope>NUCLEOTIDE SEQUENCE [LARGE SCALE GENOMIC DNA]</scope>
    <source>
        <strain evidence="1">Cs-k2</strain>
    </source>
</reference>
<evidence type="ECO:0000313" key="1">
    <source>
        <dbReference type="EMBL" id="KAG5442484.1"/>
    </source>
</evidence>
<proteinExistence type="predicted"/>
<accession>A0A3R7C132</accession>
<sequence>MPPKGNRRAGILPACPTPDGGSRETDVGFEPGTFWPPSRPTVSINVLAGFVKQSLIALLHISNSPRISLGILFDITLSTRHSALHHSIPALKRCVCAYEFTPRTLQSMIIRIEGSRFPWSNCSSLVFLACLKIVERLLSQCGLRNDSSTLAQPPSQVGIFRSNLLPSTHRSSPYLPNEKFIDPAHRRTDKQPLDLQSTFGRQLQTIEQGSKTLICISFTKLNIHLLLERVFLNFSGYSLTVTQLQANATKRLHQFRNRSHFSKDAKQIYEKTYYSHASSVVSTVTRVPVSYLSARFQRHTGSSHRHGSRVSVNLMFYLNPSCPKIAKYKFGFDVRLTWNPAKSLAFEVFKSTSYCVYSTTFFINPTQRLNHELNDMGTKLLMLS</sequence>
<dbReference type="AlphaFoldDB" id="A0A3R7C132"/>
<evidence type="ECO:0000313" key="2">
    <source>
        <dbReference type="Proteomes" id="UP000286415"/>
    </source>
</evidence>
<gene>
    <name evidence="1" type="ORF">CSKR_114494</name>
</gene>
<organism evidence="1 2">
    <name type="scientific">Clonorchis sinensis</name>
    <name type="common">Chinese liver fluke</name>
    <dbReference type="NCBI Taxonomy" id="79923"/>
    <lineage>
        <taxon>Eukaryota</taxon>
        <taxon>Metazoa</taxon>
        <taxon>Spiralia</taxon>
        <taxon>Lophotrochozoa</taxon>
        <taxon>Platyhelminthes</taxon>
        <taxon>Trematoda</taxon>
        <taxon>Digenea</taxon>
        <taxon>Opisthorchiida</taxon>
        <taxon>Opisthorchiata</taxon>
        <taxon>Opisthorchiidae</taxon>
        <taxon>Clonorchis</taxon>
    </lineage>
</organism>
<comment type="caution">
    <text evidence="1">The sequence shown here is derived from an EMBL/GenBank/DDBJ whole genome shotgun (WGS) entry which is preliminary data.</text>
</comment>
<dbReference type="EMBL" id="NIRI02000072">
    <property type="protein sequence ID" value="KAG5442484.1"/>
    <property type="molecule type" value="Genomic_DNA"/>
</dbReference>
<keyword evidence="2" id="KW-1185">Reference proteome</keyword>
<name>A0A3R7C132_CLOSI</name>
<dbReference type="InParanoid" id="A0A3R7C132"/>